<dbReference type="EMBL" id="JABEBT010000136">
    <property type="protein sequence ID" value="KAF7629920.1"/>
    <property type="molecule type" value="Genomic_DNA"/>
</dbReference>
<evidence type="ECO:0000313" key="2">
    <source>
        <dbReference type="Proteomes" id="UP000605970"/>
    </source>
</evidence>
<organism evidence="1 2">
    <name type="scientific">Meloidogyne graminicola</name>
    <dbReference type="NCBI Taxonomy" id="189291"/>
    <lineage>
        <taxon>Eukaryota</taxon>
        <taxon>Metazoa</taxon>
        <taxon>Ecdysozoa</taxon>
        <taxon>Nematoda</taxon>
        <taxon>Chromadorea</taxon>
        <taxon>Rhabditida</taxon>
        <taxon>Tylenchina</taxon>
        <taxon>Tylenchomorpha</taxon>
        <taxon>Tylenchoidea</taxon>
        <taxon>Meloidogynidae</taxon>
        <taxon>Meloidogyninae</taxon>
        <taxon>Meloidogyne</taxon>
    </lineage>
</organism>
<protein>
    <submittedName>
        <fullName evidence="1">Uncharacterized protein</fullName>
    </submittedName>
</protein>
<name>A0A8S9ZDX6_9BILA</name>
<accession>A0A8S9ZDX6</accession>
<dbReference type="Proteomes" id="UP000605970">
    <property type="component" value="Unassembled WGS sequence"/>
</dbReference>
<evidence type="ECO:0000313" key="1">
    <source>
        <dbReference type="EMBL" id="KAF7629920.1"/>
    </source>
</evidence>
<proteinExistence type="predicted"/>
<comment type="caution">
    <text evidence="1">The sequence shown here is derived from an EMBL/GenBank/DDBJ whole genome shotgun (WGS) entry which is preliminary data.</text>
</comment>
<dbReference type="AlphaFoldDB" id="A0A8S9ZDX6"/>
<keyword evidence="2" id="KW-1185">Reference proteome</keyword>
<gene>
    <name evidence="1" type="ORF">Mgra_00009050</name>
</gene>
<sequence length="102" mass="10834">MSNPQYMLQLLALMGYSTENSLNIGMNSLFAVPSSSSSATYNAALQNQQLQTLLALSSLSGSTDLNNAINSSYLSAALVSMLGTNCPSVNIGGLKIFYRINF</sequence>
<dbReference type="OrthoDB" id="5911355at2759"/>
<reference evidence="1" key="1">
    <citation type="journal article" date="2020" name="Ecol. Evol.">
        <title>Genome structure and content of the rice root-knot nematode (Meloidogyne graminicola).</title>
        <authorList>
            <person name="Phan N.T."/>
            <person name="Danchin E.G.J."/>
            <person name="Klopp C."/>
            <person name="Perfus-Barbeoch L."/>
            <person name="Kozlowski D.K."/>
            <person name="Koutsovoulos G.D."/>
            <person name="Lopez-Roques C."/>
            <person name="Bouchez O."/>
            <person name="Zahm M."/>
            <person name="Besnard G."/>
            <person name="Bellafiore S."/>
        </authorList>
    </citation>
    <scope>NUCLEOTIDE SEQUENCE</scope>
    <source>
        <strain evidence="1">VN-18</strain>
    </source>
</reference>